<evidence type="ECO:0000313" key="8">
    <source>
        <dbReference type="Proteomes" id="UP001207408"/>
    </source>
</evidence>
<evidence type="ECO:0000256" key="2">
    <source>
        <dbReference type="ARBA" id="ARBA00023015"/>
    </source>
</evidence>
<dbReference type="GO" id="GO:0003677">
    <property type="term" value="F:DNA binding"/>
    <property type="evidence" value="ECO:0007669"/>
    <property type="project" value="InterPro"/>
</dbReference>
<keyword evidence="3" id="KW-0731">Sigma factor</keyword>
<dbReference type="SUPFAM" id="SSF88946">
    <property type="entry name" value="Sigma2 domain of RNA polymerase sigma factors"/>
    <property type="match status" value="1"/>
</dbReference>
<evidence type="ECO:0000259" key="5">
    <source>
        <dbReference type="Pfam" id="PF04542"/>
    </source>
</evidence>
<gene>
    <name evidence="7" type="ORF">OM074_13550</name>
</gene>
<dbReference type="PANTHER" id="PTHR43133">
    <property type="entry name" value="RNA POLYMERASE ECF-TYPE SIGMA FACTO"/>
    <property type="match status" value="1"/>
</dbReference>
<feature type="domain" description="RNA polymerase sigma-70 region 2" evidence="5">
    <location>
        <begin position="12"/>
        <end position="77"/>
    </location>
</feature>
<dbReference type="GO" id="GO:0006352">
    <property type="term" value="P:DNA-templated transcription initiation"/>
    <property type="evidence" value="ECO:0007669"/>
    <property type="project" value="InterPro"/>
</dbReference>
<dbReference type="InterPro" id="IPR007627">
    <property type="entry name" value="RNA_pol_sigma70_r2"/>
</dbReference>
<feature type="domain" description="RNA polymerase sigma factor 70 region 4 type 2" evidence="6">
    <location>
        <begin position="112"/>
        <end position="164"/>
    </location>
</feature>
<comment type="similarity">
    <text evidence="1">Belongs to the sigma-70 factor family. ECF subfamily.</text>
</comment>
<dbReference type="RefSeq" id="WP_301200291.1">
    <property type="nucleotide sequence ID" value="NZ_JAPDPI010000028.1"/>
</dbReference>
<evidence type="ECO:0000259" key="6">
    <source>
        <dbReference type="Pfam" id="PF08281"/>
    </source>
</evidence>
<evidence type="ECO:0000256" key="3">
    <source>
        <dbReference type="ARBA" id="ARBA00023082"/>
    </source>
</evidence>
<dbReference type="EMBL" id="JAPDPI010000028">
    <property type="protein sequence ID" value="MCW3806656.1"/>
    <property type="molecule type" value="Genomic_DNA"/>
</dbReference>
<dbReference type="InterPro" id="IPR036388">
    <property type="entry name" value="WH-like_DNA-bd_sf"/>
</dbReference>
<dbReference type="SUPFAM" id="SSF88659">
    <property type="entry name" value="Sigma3 and sigma4 domains of RNA polymerase sigma factors"/>
    <property type="match status" value="1"/>
</dbReference>
<organism evidence="7 8">
    <name type="scientific">Plebeiibacterium marinum</name>
    <dbReference type="NCBI Taxonomy" id="2992111"/>
    <lineage>
        <taxon>Bacteria</taxon>
        <taxon>Pseudomonadati</taxon>
        <taxon>Bacteroidota</taxon>
        <taxon>Bacteroidia</taxon>
        <taxon>Marinilabiliales</taxon>
        <taxon>Marinilabiliaceae</taxon>
        <taxon>Plebeiibacterium</taxon>
    </lineage>
</organism>
<evidence type="ECO:0000313" key="7">
    <source>
        <dbReference type="EMBL" id="MCW3806656.1"/>
    </source>
</evidence>
<accession>A0AAE3MFU0</accession>
<dbReference type="GO" id="GO:0016987">
    <property type="term" value="F:sigma factor activity"/>
    <property type="evidence" value="ECO:0007669"/>
    <property type="project" value="UniProtKB-KW"/>
</dbReference>
<dbReference type="InterPro" id="IPR013324">
    <property type="entry name" value="RNA_pol_sigma_r3/r4-like"/>
</dbReference>
<dbReference type="InterPro" id="IPR014284">
    <property type="entry name" value="RNA_pol_sigma-70_dom"/>
</dbReference>
<dbReference type="Proteomes" id="UP001207408">
    <property type="component" value="Unassembled WGS sequence"/>
</dbReference>
<evidence type="ECO:0000256" key="1">
    <source>
        <dbReference type="ARBA" id="ARBA00010641"/>
    </source>
</evidence>
<dbReference type="Gene3D" id="1.10.1740.10">
    <property type="match status" value="1"/>
</dbReference>
<dbReference type="Gene3D" id="1.10.10.10">
    <property type="entry name" value="Winged helix-like DNA-binding domain superfamily/Winged helix DNA-binding domain"/>
    <property type="match status" value="1"/>
</dbReference>
<comment type="caution">
    <text evidence="7">The sequence shown here is derived from an EMBL/GenBank/DDBJ whole genome shotgun (WGS) entry which is preliminary data.</text>
</comment>
<proteinExistence type="inferred from homology"/>
<dbReference type="Pfam" id="PF04542">
    <property type="entry name" value="Sigma70_r2"/>
    <property type="match status" value="1"/>
</dbReference>
<dbReference type="PANTHER" id="PTHR43133:SF46">
    <property type="entry name" value="RNA POLYMERASE SIGMA-70 FACTOR ECF SUBFAMILY"/>
    <property type="match status" value="1"/>
</dbReference>
<keyword evidence="4" id="KW-0804">Transcription</keyword>
<dbReference type="Pfam" id="PF08281">
    <property type="entry name" value="Sigma70_r4_2"/>
    <property type="match status" value="1"/>
</dbReference>
<dbReference type="InterPro" id="IPR014327">
    <property type="entry name" value="RNA_pol_sigma70_bacteroid"/>
</dbReference>
<sequence>MDHLDISYFEDLYKKYYADLCTYALKYVKSNNLAEDIVSETFFKIWESKEKVKSISNIKGYLFKSVYNNCLYFLRTKESHPTIGDYDFSLLDTAAIPYKDALDTMMLNELAEYLEKAISKLPSQQQKVFRMKRFENKKNSEIAEELNLSVKTVEMHMTNASKHLKEDLKFILPSFIITFLLSGM</sequence>
<keyword evidence="8" id="KW-1185">Reference proteome</keyword>
<dbReference type="InterPro" id="IPR013325">
    <property type="entry name" value="RNA_pol_sigma_r2"/>
</dbReference>
<dbReference type="NCBIfam" id="TIGR02985">
    <property type="entry name" value="Sig70_bacteroi1"/>
    <property type="match status" value="1"/>
</dbReference>
<name>A0AAE3MFU0_9BACT</name>
<dbReference type="NCBIfam" id="TIGR02937">
    <property type="entry name" value="sigma70-ECF"/>
    <property type="match status" value="1"/>
</dbReference>
<dbReference type="InterPro" id="IPR039425">
    <property type="entry name" value="RNA_pol_sigma-70-like"/>
</dbReference>
<dbReference type="CDD" id="cd06171">
    <property type="entry name" value="Sigma70_r4"/>
    <property type="match status" value="1"/>
</dbReference>
<reference evidence="7" key="1">
    <citation type="submission" date="2022-10" db="EMBL/GenBank/DDBJ databases">
        <authorList>
            <person name="Yu W.X."/>
        </authorList>
    </citation>
    <scope>NUCLEOTIDE SEQUENCE</scope>
    <source>
        <strain evidence="7">D04</strain>
    </source>
</reference>
<keyword evidence="2" id="KW-0805">Transcription regulation</keyword>
<dbReference type="AlphaFoldDB" id="A0AAE3MFU0"/>
<evidence type="ECO:0000256" key="4">
    <source>
        <dbReference type="ARBA" id="ARBA00023163"/>
    </source>
</evidence>
<protein>
    <submittedName>
        <fullName evidence="7">RNA polymerase sigma-70 factor</fullName>
    </submittedName>
</protein>
<dbReference type="InterPro" id="IPR013249">
    <property type="entry name" value="RNA_pol_sigma70_r4_t2"/>
</dbReference>